<feature type="compositionally biased region" description="Polar residues" evidence="1">
    <location>
        <begin position="1"/>
        <end position="13"/>
    </location>
</feature>
<proteinExistence type="predicted"/>
<feature type="region of interest" description="Disordered" evidence="1">
    <location>
        <begin position="1"/>
        <end position="29"/>
    </location>
</feature>
<comment type="caution">
    <text evidence="2">The sequence shown here is derived from an EMBL/GenBank/DDBJ whole genome shotgun (WGS) entry which is preliminary data.</text>
</comment>
<accession>A0A834W7V6</accession>
<evidence type="ECO:0000313" key="3">
    <source>
        <dbReference type="Proteomes" id="UP000634136"/>
    </source>
</evidence>
<sequence length="29" mass="3077">MAHEPNQTSSQQGDKGAMNGEMEADVVSQ</sequence>
<protein>
    <submittedName>
        <fullName evidence="2">Uncharacterized protein</fullName>
    </submittedName>
</protein>
<gene>
    <name evidence="2" type="ORF">G2W53_032689</name>
</gene>
<keyword evidence="3" id="KW-1185">Reference proteome</keyword>
<dbReference type="AlphaFoldDB" id="A0A834W7V6"/>
<evidence type="ECO:0000313" key="2">
    <source>
        <dbReference type="EMBL" id="KAF7811713.1"/>
    </source>
</evidence>
<name>A0A834W7V6_9FABA</name>
<reference evidence="2" key="1">
    <citation type="submission" date="2020-09" db="EMBL/GenBank/DDBJ databases">
        <title>Genome-Enabled Discovery of Anthraquinone Biosynthesis in Senna tora.</title>
        <authorList>
            <person name="Kang S.-H."/>
            <person name="Pandey R.P."/>
            <person name="Lee C.-M."/>
            <person name="Sim J.-S."/>
            <person name="Jeong J.-T."/>
            <person name="Choi B.-S."/>
            <person name="Jung M."/>
            <person name="Ginzburg D."/>
            <person name="Zhao K."/>
            <person name="Won S.Y."/>
            <person name="Oh T.-J."/>
            <person name="Yu Y."/>
            <person name="Kim N.-H."/>
            <person name="Lee O.R."/>
            <person name="Lee T.-H."/>
            <person name="Bashyal P."/>
            <person name="Kim T.-S."/>
            <person name="Lee W.-H."/>
            <person name="Kawkins C."/>
            <person name="Kim C.-K."/>
            <person name="Kim J.S."/>
            <person name="Ahn B.O."/>
            <person name="Rhee S.Y."/>
            <person name="Sohng J.K."/>
        </authorList>
    </citation>
    <scope>NUCLEOTIDE SEQUENCE</scope>
    <source>
        <tissue evidence="2">Leaf</tissue>
    </source>
</reference>
<organism evidence="2 3">
    <name type="scientific">Senna tora</name>
    <dbReference type="NCBI Taxonomy" id="362788"/>
    <lineage>
        <taxon>Eukaryota</taxon>
        <taxon>Viridiplantae</taxon>
        <taxon>Streptophyta</taxon>
        <taxon>Embryophyta</taxon>
        <taxon>Tracheophyta</taxon>
        <taxon>Spermatophyta</taxon>
        <taxon>Magnoliopsida</taxon>
        <taxon>eudicotyledons</taxon>
        <taxon>Gunneridae</taxon>
        <taxon>Pentapetalae</taxon>
        <taxon>rosids</taxon>
        <taxon>fabids</taxon>
        <taxon>Fabales</taxon>
        <taxon>Fabaceae</taxon>
        <taxon>Caesalpinioideae</taxon>
        <taxon>Cassia clade</taxon>
        <taxon>Senna</taxon>
    </lineage>
</organism>
<dbReference type="Proteomes" id="UP000634136">
    <property type="component" value="Unassembled WGS sequence"/>
</dbReference>
<evidence type="ECO:0000256" key="1">
    <source>
        <dbReference type="SAM" id="MobiDB-lite"/>
    </source>
</evidence>
<dbReference type="EMBL" id="JAAIUW010000010">
    <property type="protein sequence ID" value="KAF7811713.1"/>
    <property type="molecule type" value="Genomic_DNA"/>
</dbReference>